<sequence>MELMFQLALVSFIVFASAATNTGSSYRYTCNSNTGQYKCTYELCTKTLDGKQNCTSSVSMQKNIATQGSSSSYKYSCAWETGVYKCTHIRCTHNFNGQKKCTTSQTTPKT</sequence>
<feature type="signal peptide" evidence="1">
    <location>
        <begin position="1"/>
        <end position="18"/>
    </location>
</feature>
<organism evidence="2 3">
    <name type="scientific">Drosophila yakuba</name>
    <name type="common">Fruit fly</name>
    <dbReference type="NCBI Taxonomy" id="7245"/>
    <lineage>
        <taxon>Eukaryota</taxon>
        <taxon>Metazoa</taxon>
        <taxon>Ecdysozoa</taxon>
        <taxon>Arthropoda</taxon>
        <taxon>Hexapoda</taxon>
        <taxon>Insecta</taxon>
        <taxon>Pterygota</taxon>
        <taxon>Neoptera</taxon>
        <taxon>Endopterygota</taxon>
        <taxon>Diptera</taxon>
        <taxon>Brachycera</taxon>
        <taxon>Muscomorpha</taxon>
        <taxon>Ephydroidea</taxon>
        <taxon>Drosophilidae</taxon>
        <taxon>Drosophila</taxon>
        <taxon>Sophophora</taxon>
    </lineage>
</organism>
<dbReference type="KEGG" id="dya:Dyak_GE27326"/>
<evidence type="ECO:0008006" key="4">
    <source>
        <dbReference type="Google" id="ProtNLM"/>
    </source>
</evidence>
<evidence type="ECO:0000313" key="2">
    <source>
        <dbReference type="EMBL" id="KRJ98132.1"/>
    </source>
</evidence>
<dbReference type="Proteomes" id="UP000002282">
    <property type="component" value="Chromosome 2L"/>
</dbReference>
<feature type="chain" id="PRO_5006402666" description="Secreted protein" evidence="1">
    <location>
        <begin position="19"/>
        <end position="110"/>
    </location>
</feature>
<dbReference type="AlphaFoldDB" id="A0A0R1DLG9"/>
<proteinExistence type="predicted"/>
<keyword evidence="3" id="KW-1185">Reference proteome</keyword>
<reference evidence="2 3" key="1">
    <citation type="journal article" date="2007" name="Nature">
        <title>Evolution of genes and genomes on the Drosophila phylogeny.</title>
        <authorList>
            <consortium name="Drosophila 12 Genomes Consortium"/>
            <person name="Clark A.G."/>
            <person name="Eisen M.B."/>
            <person name="Smith D.R."/>
            <person name="Bergman C.M."/>
            <person name="Oliver B."/>
            <person name="Markow T.A."/>
            <person name="Kaufman T.C."/>
            <person name="Kellis M."/>
            <person name="Gelbart W."/>
            <person name="Iyer V.N."/>
            <person name="Pollard D.A."/>
            <person name="Sackton T.B."/>
            <person name="Larracuente A.M."/>
            <person name="Singh N.D."/>
            <person name="Abad J.P."/>
            <person name="Abt D.N."/>
            <person name="Adryan B."/>
            <person name="Aguade M."/>
            <person name="Akashi H."/>
            <person name="Anderson W.W."/>
            <person name="Aquadro C.F."/>
            <person name="Ardell D.H."/>
            <person name="Arguello R."/>
            <person name="Artieri C.G."/>
            <person name="Barbash D.A."/>
            <person name="Barker D."/>
            <person name="Barsanti P."/>
            <person name="Batterham P."/>
            <person name="Batzoglou S."/>
            <person name="Begun D."/>
            <person name="Bhutkar A."/>
            <person name="Blanco E."/>
            <person name="Bosak S.A."/>
            <person name="Bradley R.K."/>
            <person name="Brand A.D."/>
            <person name="Brent M.R."/>
            <person name="Brooks A.N."/>
            <person name="Brown R.H."/>
            <person name="Butlin R.K."/>
            <person name="Caggese C."/>
            <person name="Calvi B.R."/>
            <person name="Bernardo de Carvalho A."/>
            <person name="Caspi A."/>
            <person name="Castrezana S."/>
            <person name="Celniker S.E."/>
            <person name="Chang J.L."/>
            <person name="Chapple C."/>
            <person name="Chatterji S."/>
            <person name="Chinwalla A."/>
            <person name="Civetta A."/>
            <person name="Clifton S.W."/>
            <person name="Comeron J.M."/>
            <person name="Costello J.C."/>
            <person name="Coyne J.A."/>
            <person name="Daub J."/>
            <person name="David R.G."/>
            <person name="Delcher A.L."/>
            <person name="Delehaunty K."/>
            <person name="Do C.B."/>
            <person name="Ebling H."/>
            <person name="Edwards K."/>
            <person name="Eickbush T."/>
            <person name="Evans J.D."/>
            <person name="Filipski A."/>
            <person name="Findeiss S."/>
            <person name="Freyhult E."/>
            <person name="Fulton L."/>
            <person name="Fulton R."/>
            <person name="Garcia A.C."/>
            <person name="Gardiner A."/>
            <person name="Garfield D.A."/>
            <person name="Garvin B.E."/>
            <person name="Gibson G."/>
            <person name="Gilbert D."/>
            <person name="Gnerre S."/>
            <person name="Godfrey J."/>
            <person name="Good R."/>
            <person name="Gotea V."/>
            <person name="Gravely B."/>
            <person name="Greenberg A.J."/>
            <person name="Griffiths-Jones S."/>
            <person name="Gross S."/>
            <person name="Guigo R."/>
            <person name="Gustafson E.A."/>
            <person name="Haerty W."/>
            <person name="Hahn M.W."/>
            <person name="Halligan D.L."/>
            <person name="Halpern A.L."/>
            <person name="Halter G.M."/>
            <person name="Han M.V."/>
            <person name="Heger A."/>
            <person name="Hillier L."/>
            <person name="Hinrichs A.S."/>
            <person name="Holmes I."/>
            <person name="Hoskins R.A."/>
            <person name="Hubisz M.J."/>
            <person name="Hultmark D."/>
            <person name="Huntley M.A."/>
            <person name="Jaffe D.B."/>
            <person name="Jagadeeshan S."/>
            <person name="Jeck W.R."/>
            <person name="Johnson J."/>
            <person name="Jones C.D."/>
            <person name="Jordan W.C."/>
            <person name="Karpen G.H."/>
            <person name="Kataoka E."/>
            <person name="Keightley P.D."/>
            <person name="Kheradpour P."/>
            <person name="Kirkness E.F."/>
            <person name="Koerich L.B."/>
            <person name="Kristiansen K."/>
            <person name="Kudrna D."/>
            <person name="Kulathinal R.J."/>
            <person name="Kumar S."/>
            <person name="Kwok R."/>
            <person name="Lander E."/>
            <person name="Langley C.H."/>
            <person name="Lapoint R."/>
            <person name="Lazzaro B.P."/>
            <person name="Lee S.J."/>
            <person name="Levesque L."/>
            <person name="Li R."/>
            <person name="Lin C.F."/>
            <person name="Lin M.F."/>
            <person name="Lindblad-Toh K."/>
            <person name="Llopart A."/>
            <person name="Long M."/>
            <person name="Low L."/>
            <person name="Lozovsky E."/>
            <person name="Lu J."/>
            <person name="Luo M."/>
            <person name="Machado C.A."/>
            <person name="Makalowski W."/>
            <person name="Marzo M."/>
            <person name="Matsuda M."/>
            <person name="Matzkin L."/>
            <person name="McAllister B."/>
            <person name="McBride C.S."/>
            <person name="McKernan B."/>
            <person name="McKernan K."/>
            <person name="Mendez-Lago M."/>
            <person name="Minx P."/>
            <person name="Mollenhauer M.U."/>
            <person name="Montooth K."/>
            <person name="Mount S.M."/>
            <person name="Mu X."/>
            <person name="Myers E."/>
            <person name="Negre B."/>
            <person name="Newfeld S."/>
            <person name="Nielsen R."/>
            <person name="Noor M.A."/>
            <person name="O'Grady P."/>
            <person name="Pachter L."/>
            <person name="Papaceit M."/>
            <person name="Parisi M.J."/>
            <person name="Parisi M."/>
            <person name="Parts L."/>
            <person name="Pedersen J.S."/>
            <person name="Pesole G."/>
            <person name="Phillippy A.M."/>
            <person name="Ponting C.P."/>
            <person name="Pop M."/>
            <person name="Porcelli D."/>
            <person name="Powell J.R."/>
            <person name="Prohaska S."/>
            <person name="Pruitt K."/>
            <person name="Puig M."/>
            <person name="Quesneville H."/>
            <person name="Ram K.R."/>
            <person name="Rand D."/>
            <person name="Rasmussen M.D."/>
            <person name="Reed L.K."/>
            <person name="Reenan R."/>
            <person name="Reily A."/>
            <person name="Remington K.A."/>
            <person name="Rieger T.T."/>
            <person name="Ritchie M.G."/>
            <person name="Robin C."/>
            <person name="Rogers Y.H."/>
            <person name="Rohde C."/>
            <person name="Rozas J."/>
            <person name="Rubenfield M.J."/>
            <person name="Ruiz A."/>
            <person name="Russo S."/>
            <person name="Salzberg S.L."/>
            <person name="Sanchez-Gracia A."/>
            <person name="Saranga D.J."/>
            <person name="Sato H."/>
            <person name="Schaeffer S.W."/>
            <person name="Schatz M.C."/>
            <person name="Schlenke T."/>
            <person name="Schwartz R."/>
            <person name="Segarra C."/>
            <person name="Singh R.S."/>
            <person name="Sirot L."/>
            <person name="Sirota M."/>
            <person name="Sisneros N.B."/>
            <person name="Smith C.D."/>
            <person name="Smith T.F."/>
            <person name="Spieth J."/>
            <person name="Stage D.E."/>
            <person name="Stark A."/>
            <person name="Stephan W."/>
            <person name="Strausberg R.L."/>
            <person name="Strempel S."/>
            <person name="Sturgill D."/>
            <person name="Sutton G."/>
            <person name="Sutton G.G."/>
            <person name="Tao W."/>
            <person name="Teichmann S."/>
            <person name="Tobari Y.N."/>
            <person name="Tomimura Y."/>
            <person name="Tsolas J.M."/>
            <person name="Valente V.L."/>
            <person name="Venter E."/>
            <person name="Venter J.C."/>
            <person name="Vicario S."/>
            <person name="Vieira F.G."/>
            <person name="Vilella A.J."/>
            <person name="Villasante A."/>
            <person name="Walenz B."/>
            <person name="Wang J."/>
            <person name="Wasserman M."/>
            <person name="Watts T."/>
            <person name="Wilson D."/>
            <person name="Wilson R.K."/>
            <person name="Wing R.A."/>
            <person name="Wolfner M.F."/>
            <person name="Wong A."/>
            <person name="Wong G.K."/>
            <person name="Wu C.I."/>
            <person name="Wu G."/>
            <person name="Yamamoto D."/>
            <person name="Yang H.P."/>
            <person name="Yang S.P."/>
            <person name="Yorke J.A."/>
            <person name="Yoshida K."/>
            <person name="Zdobnov E."/>
            <person name="Zhang P."/>
            <person name="Zhang Y."/>
            <person name="Zimin A.V."/>
            <person name="Baldwin J."/>
            <person name="Abdouelleil A."/>
            <person name="Abdulkadir J."/>
            <person name="Abebe A."/>
            <person name="Abera B."/>
            <person name="Abreu J."/>
            <person name="Acer S.C."/>
            <person name="Aftuck L."/>
            <person name="Alexander A."/>
            <person name="An P."/>
            <person name="Anderson E."/>
            <person name="Anderson S."/>
            <person name="Arachi H."/>
            <person name="Azer M."/>
            <person name="Bachantsang P."/>
            <person name="Barry A."/>
            <person name="Bayul T."/>
            <person name="Berlin A."/>
            <person name="Bessette D."/>
            <person name="Bloom T."/>
            <person name="Blye J."/>
            <person name="Boguslavskiy L."/>
            <person name="Bonnet C."/>
            <person name="Boukhgalter B."/>
            <person name="Bourzgui I."/>
            <person name="Brown A."/>
            <person name="Cahill P."/>
            <person name="Channer S."/>
            <person name="Cheshatsang Y."/>
            <person name="Chuda L."/>
            <person name="Citroen M."/>
            <person name="Collymore A."/>
            <person name="Cooke P."/>
            <person name="Costello M."/>
            <person name="D'Aco K."/>
            <person name="Daza R."/>
            <person name="De Haan G."/>
            <person name="DeGray S."/>
            <person name="DeMaso C."/>
            <person name="Dhargay N."/>
            <person name="Dooley K."/>
            <person name="Dooley E."/>
            <person name="Doricent M."/>
            <person name="Dorje P."/>
            <person name="Dorjee K."/>
            <person name="Dupes A."/>
            <person name="Elong R."/>
            <person name="Falk J."/>
            <person name="Farina A."/>
            <person name="Faro S."/>
            <person name="Ferguson D."/>
            <person name="Fisher S."/>
            <person name="Foley C.D."/>
            <person name="Franke A."/>
            <person name="Friedrich D."/>
            <person name="Gadbois L."/>
            <person name="Gearin G."/>
            <person name="Gearin C.R."/>
            <person name="Giannoukos G."/>
            <person name="Goode T."/>
            <person name="Graham J."/>
            <person name="Grandbois E."/>
            <person name="Grewal S."/>
            <person name="Gyaltsen K."/>
            <person name="Hafez N."/>
            <person name="Hagos B."/>
            <person name="Hall J."/>
            <person name="Henson C."/>
            <person name="Hollinger A."/>
            <person name="Honan T."/>
            <person name="Huard M.D."/>
            <person name="Hughes L."/>
            <person name="Hurhula B."/>
            <person name="Husby M.E."/>
            <person name="Kamat A."/>
            <person name="Kanga B."/>
            <person name="Kashin S."/>
            <person name="Khazanovich D."/>
            <person name="Kisner P."/>
            <person name="Lance K."/>
            <person name="Lara M."/>
            <person name="Lee W."/>
            <person name="Lennon N."/>
            <person name="Letendre F."/>
            <person name="LeVine R."/>
            <person name="Lipovsky A."/>
            <person name="Liu X."/>
            <person name="Liu J."/>
            <person name="Liu S."/>
            <person name="Lokyitsang T."/>
            <person name="Lokyitsang Y."/>
            <person name="Lubonja R."/>
            <person name="Lui A."/>
            <person name="MacDonald P."/>
            <person name="Magnisalis V."/>
            <person name="Maru K."/>
            <person name="Matthews C."/>
            <person name="McCusker W."/>
            <person name="McDonough S."/>
            <person name="Mehta T."/>
            <person name="Meldrim J."/>
            <person name="Meneus L."/>
            <person name="Mihai O."/>
            <person name="Mihalev A."/>
            <person name="Mihova T."/>
            <person name="Mittelman R."/>
            <person name="Mlenga V."/>
            <person name="Montmayeur A."/>
            <person name="Mulrain L."/>
            <person name="Navidi A."/>
            <person name="Naylor J."/>
            <person name="Negash T."/>
            <person name="Nguyen T."/>
            <person name="Nguyen N."/>
            <person name="Nicol R."/>
            <person name="Norbu C."/>
            <person name="Norbu N."/>
            <person name="Novod N."/>
            <person name="O'Neill B."/>
            <person name="Osman S."/>
            <person name="Markiewicz E."/>
            <person name="Oyono O.L."/>
            <person name="Patti C."/>
            <person name="Phunkhang P."/>
            <person name="Pierre F."/>
            <person name="Priest M."/>
            <person name="Raghuraman S."/>
            <person name="Rege F."/>
            <person name="Reyes R."/>
            <person name="Rise C."/>
            <person name="Rogov P."/>
            <person name="Ross K."/>
            <person name="Ryan E."/>
            <person name="Settipalli S."/>
            <person name="Shea T."/>
            <person name="Sherpa N."/>
            <person name="Shi L."/>
            <person name="Shih D."/>
            <person name="Sparrow T."/>
            <person name="Spaulding J."/>
            <person name="Stalker J."/>
            <person name="Stange-Thomann N."/>
            <person name="Stavropoulos S."/>
            <person name="Stone C."/>
            <person name="Strader C."/>
            <person name="Tesfaye S."/>
            <person name="Thomson T."/>
            <person name="Thoulutsang Y."/>
            <person name="Thoulutsang D."/>
            <person name="Topham K."/>
            <person name="Topping I."/>
            <person name="Tsamla T."/>
            <person name="Vassiliev H."/>
            <person name="Vo A."/>
            <person name="Wangchuk T."/>
            <person name="Wangdi T."/>
            <person name="Weiand M."/>
            <person name="Wilkinson J."/>
            <person name="Wilson A."/>
            <person name="Yadav S."/>
            <person name="Young G."/>
            <person name="Yu Q."/>
            <person name="Zembek L."/>
            <person name="Zhong D."/>
            <person name="Zimmer A."/>
            <person name="Zwirko Z."/>
            <person name="Jaffe D.B."/>
            <person name="Alvarez P."/>
            <person name="Brockman W."/>
            <person name="Butler J."/>
            <person name="Chin C."/>
            <person name="Gnerre S."/>
            <person name="Grabherr M."/>
            <person name="Kleber M."/>
            <person name="Mauceli E."/>
            <person name="MacCallum I."/>
        </authorList>
    </citation>
    <scope>NUCLEOTIDE SEQUENCE [LARGE SCALE GENOMIC DNA]</scope>
    <source>
        <strain evidence="3">Tai18E2 / Tucson 14021-0261.01</strain>
    </source>
</reference>
<keyword evidence="1" id="KW-0732">Signal</keyword>
<evidence type="ECO:0000313" key="3">
    <source>
        <dbReference type="Proteomes" id="UP000002282"/>
    </source>
</evidence>
<evidence type="ECO:0000256" key="1">
    <source>
        <dbReference type="SAM" id="SignalP"/>
    </source>
</evidence>
<accession>A0A0R1DLG9</accession>
<protein>
    <recommendedName>
        <fullName evidence="4">Secreted protein</fullName>
    </recommendedName>
</protein>
<reference evidence="2 3" key="2">
    <citation type="journal article" date="2007" name="PLoS Biol.">
        <title>Principles of genome evolution in the Drosophila melanogaster species group.</title>
        <authorList>
            <person name="Ranz J.M."/>
            <person name="Maurin D."/>
            <person name="Chan Y.S."/>
            <person name="von Grotthuss M."/>
            <person name="Hillier L.W."/>
            <person name="Roote J."/>
            <person name="Ashburner M."/>
            <person name="Bergman C.M."/>
        </authorList>
    </citation>
    <scope>NUCLEOTIDE SEQUENCE [LARGE SCALE GENOMIC DNA]</scope>
    <source>
        <strain evidence="3">Tai18E2 / Tucson 14021-0261.01</strain>
    </source>
</reference>
<dbReference type="EMBL" id="CM000157">
    <property type="protein sequence ID" value="KRJ98132.1"/>
    <property type="molecule type" value="Genomic_DNA"/>
</dbReference>
<gene>
    <name evidence="2" type="primary">Dyak\GE27326</name>
    <name evidence="2" type="synonym">GE27326</name>
    <name evidence="2" type="ORF">Dyak_GE27326</name>
</gene>
<dbReference type="OrthoDB" id="7836404at2759"/>
<name>A0A0R1DLG9_DROYA</name>